<evidence type="ECO:0000259" key="6">
    <source>
        <dbReference type="Pfam" id="PF00326"/>
    </source>
</evidence>
<dbReference type="Pfam" id="PF00326">
    <property type="entry name" value="Peptidase_S9"/>
    <property type="match status" value="1"/>
</dbReference>
<dbReference type="SUPFAM" id="SSF82171">
    <property type="entry name" value="DPP6 N-terminal domain-like"/>
    <property type="match status" value="1"/>
</dbReference>
<keyword evidence="8" id="KW-1185">Reference proteome</keyword>
<feature type="domain" description="Peptidase S9 prolyl oligopeptidase catalytic" evidence="6">
    <location>
        <begin position="454"/>
        <end position="663"/>
    </location>
</feature>
<reference evidence="7" key="1">
    <citation type="submission" date="2020-12" db="EMBL/GenBank/DDBJ databases">
        <title>Ramlibacter sp. nov., isolated from a freshwater alga, Cryptomonas.</title>
        <authorList>
            <person name="Kim H.M."/>
            <person name="Jeon C.O."/>
        </authorList>
    </citation>
    <scope>NUCLEOTIDE SEQUENCE</scope>
    <source>
        <strain evidence="7">CrO1</strain>
    </source>
</reference>
<evidence type="ECO:0000256" key="3">
    <source>
        <dbReference type="ARBA" id="ARBA00022729"/>
    </source>
</evidence>
<evidence type="ECO:0000256" key="5">
    <source>
        <dbReference type="ARBA" id="ARBA00022825"/>
    </source>
</evidence>
<dbReference type="PANTHER" id="PTHR42776">
    <property type="entry name" value="SERINE PEPTIDASE S9 FAMILY MEMBER"/>
    <property type="match status" value="1"/>
</dbReference>
<dbReference type="Pfam" id="PF07676">
    <property type="entry name" value="PD40"/>
    <property type="match status" value="1"/>
</dbReference>
<protein>
    <submittedName>
        <fullName evidence="7">S9 family peptidase</fullName>
    </submittedName>
</protein>
<dbReference type="SUPFAM" id="SSF53474">
    <property type="entry name" value="alpha/beta-Hydrolases"/>
    <property type="match status" value="1"/>
</dbReference>
<proteinExistence type="inferred from homology"/>
<comment type="similarity">
    <text evidence="1">Belongs to the peptidase S9C family.</text>
</comment>
<dbReference type="InterPro" id="IPR011659">
    <property type="entry name" value="WD40"/>
</dbReference>
<keyword evidence="3" id="KW-0732">Signal</keyword>
<evidence type="ECO:0000256" key="2">
    <source>
        <dbReference type="ARBA" id="ARBA00022670"/>
    </source>
</evidence>
<evidence type="ECO:0000313" key="7">
    <source>
        <dbReference type="EMBL" id="MBK0392326.1"/>
    </source>
</evidence>
<dbReference type="Proteomes" id="UP000617041">
    <property type="component" value="Unassembled WGS sequence"/>
</dbReference>
<organism evidence="7 8">
    <name type="scientific">Ramlibacter algicola</name>
    <dbReference type="NCBI Taxonomy" id="2795217"/>
    <lineage>
        <taxon>Bacteria</taxon>
        <taxon>Pseudomonadati</taxon>
        <taxon>Pseudomonadota</taxon>
        <taxon>Betaproteobacteria</taxon>
        <taxon>Burkholderiales</taxon>
        <taxon>Comamonadaceae</taxon>
        <taxon>Ramlibacter</taxon>
    </lineage>
</organism>
<keyword evidence="5" id="KW-0720">Serine protease</keyword>
<dbReference type="GO" id="GO:0006508">
    <property type="term" value="P:proteolysis"/>
    <property type="evidence" value="ECO:0007669"/>
    <property type="project" value="UniProtKB-KW"/>
</dbReference>
<dbReference type="EMBL" id="JAEDAO010000001">
    <property type="protein sequence ID" value="MBK0392326.1"/>
    <property type="molecule type" value="Genomic_DNA"/>
</dbReference>
<sequence length="665" mass="73660">MTATPTFTVEDHIRLRRVGAMAASPDGRWLAVAVQRLDRDGVKYVADLWKVPTDGGEPMQLTRGECNDAAPCFRHDGALGFLSNRQPTDVKPDEDADKRMQVWLLPTTGGEPVQLTDEPLGIEEFRFAAKADRLLALAPVLPDVEHGKQRETAAERAKKGPSLRTFKRQPVRHWDHWLHQDTDRASTHLLLMTAGGQDRVDLTPEAAGELDIDPAFAITADGRRAAFTWRTAGTDREDDYTMVLLDLQTRQRIVLPQAPCSNSEMPHFSPDGRQLAFVRSTRSARDVVRPVLVVADENGATRELARAWDRWPMPWDWSADGRQLFVTADDAGVLPVFAVDVASGDVQRLTAGAGAHSGVVALPQGGFACSRSTLLDAPECHVHDGRPDSAPRPLARLSGFEPATAWAETESITTLSDDGTPIQSWITRPKNAAAPSPVLLWIHGGPIGMSGDGWHWRWNSLLAVAQGYTVVQPNPRGSTGFGQQFIQGIWGNVWGGQCYRDLMAVTDALEKRADVDPTRIMAMGGSFGGYMTNWIGTQTQRFRCLITHASIVTMANFTGTTDHPAWWYLEMGGENPYAQPDAYDRYAPIRHIANWKTPVLILHGEKDYRCPVGEGLNLFEALQYHGVESELAIFPDENHWILKPRNVVAWYEQVLGFLGKHMQAH</sequence>
<dbReference type="InterPro" id="IPR011042">
    <property type="entry name" value="6-blade_b-propeller_TolB-like"/>
</dbReference>
<dbReference type="PANTHER" id="PTHR42776:SF13">
    <property type="entry name" value="DIPEPTIDYL-PEPTIDASE 5"/>
    <property type="match status" value="1"/>
</dbReference>
<evidence type="ECO:0000256" key="1">
    <source>
        <dbReference type="ARBA" id="ARBA00010040"/>
    </source>
</evidence>
<dbReference type="InterPro" id="IPR029058">
    <property type="entry name" value="AB_hydrolase_fold"/>
</dbReference>
<keyword evidence="2" id="KW-0645">Protease</keyword>
<dbReference type="InterPro" id="IPR001375">
    <property type="entry name" value="Peptidase_S9_cat"/>
</dbReference>
<dbReference type="Gene3D" id="3.40.50.1820">
    <property type="entry name" value="alpha/beta hydrolase"/>
    <property type="match status" value="1"/>
</dbReference>
<comment type="caution">
    <text evidence="7">The sequence shown here is derived from an EMBL/GenBank/DDBJ whole genome shotgun (WGS) entry which is preliminary data.</text>
</comment>
<accession>A0A934Q045</accession>
<evidence type="ECO:0000256" key="4">
    <source>
        <dbReference type="ARBA" id="ARBA00022801"/>
    </source>
</evidence>
<dbReference type="GO" id="GO:0004252">
    <property type="term" value="F:serine-type endopeptidase activity"/>
    <property type="evidence" value="ECO:0007669"/>
    <property type="project" value="TreeGrafter"/>
</dbReference>
<dbReference type="Gene3D" id="2.120.10.30">
    <property type="entry name" value="TolB, C-terminal domain"/>
    <property type="match status" value="2"/>
</dbReference>
<keyword evidence="4" id="KW-0378">Hydrolase</keyword>
<dbReference type="AlphaFoldDB" id="A0A934Q045"/>
<dbReference type="RefSeq" id="WP_200787266.1">
    <property type="nucleotide sequence ID" value="NZ_JAEDAO010000001.1"/>
</dbReference>
<dbReference type="FunFam" id="3.40.50.1820:FF:000028">
    <property type="entry name" value="S9 family peptidase"/>
    <property type="match status" value="1"/>
</dbReference>
<name>A0A934Q045_9BURK</name>
<evidence type="ECO:0000313" key="8">
    <source>
        <dbReference type="Proteomes" id="UP000617041"/>
    </source>
</evidence>
<gene>
    <name evidence="7" type="ORF">I8E28_06970</name>
</gene>